<evidence type="ECO:0000256" key="1">
    <source>
        <dbReference type="SAM" id="Phobius"/>
    </source>
</evidence>
<sequence>MISMDLYVVLVVGEFLMTIFTHRIQLLLKLLGARVNFQETLLRMVNIALMDVWAEI</sequence>
<evidence type="ECO:0000313" key="2">
    <source>
        <dbReference type="EMBL" id="ABK24225.1"/>
    </source>
</evidence>
<feature type="transmembrane region" description="Helical" evidence="1">
    <location>
        <begin position="6"/>
        <end position="24"/>
    </location>
</feature>
<dbReference type="EMBL" id="EF084916">
    <property type="protein sequence ID" value="ABK24225.1"/>
    <property type="molecule type" value="mRNA"/>
</dbReference>
<proteinExistence type="evidence at transcript level"/>
<keyword evidence="1" id="KW-1133">Transmembrane helix</keyword>
<name>A9NUB4_PICSI</name>
<organism evidence="2">
    <name type="scientific">Picea sitchensis</name>
    <name type="common">Sitka spruce</name>
    <name type="synonym">Pinus sitchensis</name>
    <dbReference type="NCBI Taxonomy" id="3332"/>
    <lineage>
        <taxon>Eukaryota</taxon>
        <taxon>Viridiplantae</taxon>
        <taxon>Streptophyta</taxon>
        <taxon>Embryophyta</taxon>
        <taxon>Tracheophyta</taxon>
        <taxon>Spermatophyta</taxon>
        <taxon>Pinopsida</taxon>
        <taxon>Pinidae</taxon>
        <taxon>Conifers I</taxon>
        <taxon>Pinales</taxon>
        <taxon>Pinaceae</taxon>
        <taxon>Picea</taxon>
    </lineage>
</organism>
<dbReference type="AlphaFoldDB" id="A9NUB4"/>
<reference evidence="2" key="1">
    <citation type="journal article" date="2008" name="BMC Genomics">
        <title>A conifer genomics resource of 200,000 spruce (Picea spp.) ESTs and 6,464 high-quality, sequence-finished full-length cDNAs for Sitka spruce (Picea sitchensis).</title>
        <authorList>
            <person name="Ralph S.G."/>
            <person name="Chun H.J."/>
            <person name="Kolosova N."/>
            <person name="Cooper D."/>
            <person name="Oddy C."/>
            <person name="Ritland C.E."/>
            <person name="Kirkpatrick R."/>
            <person name="Moore R."/>
            <person name="Barber S."/>
            <person name="Holt R.A."/>
            <person name="Jones S.J."/>
            <person name="Marra M.A."/>
            <person name="Douglas C.J."/>
            <person name="Ritland K."/>
            <person name="Bohlmann J."/>
        </authorList>
    </citation>
    <scope>NUCLEOTIDE SEQUENCE</scope>
    <source>
        <tissue evidence="2">Bark</tissue>
    </source>
</reference>
<keyword evidence="1" id="KW-0472">Membrane</keyword>
<keyword evidence="1" id="KW-0812">Transmembrane</keyword>
<accession>A9NUB4</accession>
<protein>
    <submittedName>
        <fullName evidence="2">Uncharacterized protein</fullName>
    </submittedName>
</protein>